<evidence type="ECO:0000256" key="1">
    <source>
        <dbReference type="SAM" id="MobiDB-lite"/>
    </source>
</evidence>
<dbReference type="EMBL" id="ODYU01004361">
    <property type="protein sequence ID" value="SOQ44159.1"/>
    <property type="molecule type" value="Genomic_DNA"/>
</dbReference>
<gene>
    <name evidence="2" type="ORF">SFRICE_021084</name>
</gene>
<feature type="region of interest" description="Disordered" evidence="1">
    <location>
        <begin position="286"/>
        <end position="305"/>
    </location>
</feature>
<name>A0A2H1VTJ6_SPOFR</name>
<sequence>MHMTPRPETTICGLHKELFRAGIEPATRCTAASCPATAPTVQFISSDWLVYSRQSIRELFRFPLTSTTMEYESKEYEHSWTDCNSPLLGHWVPLQNAASLMPKYKCIVLFIPSQEEFAIISTPGCLDRTPNLHTPCLCNDPNDPSLRTVVKPSLQPSVGKQADGSPDGIYAITAPRHPKHQKLYSVLSAFWGIFSCVVGAFTNIQVHIHMTPRPETTICGSHKELNCHLSLMNYLSFFYETRRVNEQTYHLMVSNCRRPWTLETPEALQMRYRLFGEIGAKRAFVSSDGKRSAPPIDTRDTRGVT</sequence>
<accession>A0A2H1VTJ6</accession>
<organism evidence="2">
    <name type="scientific">Spodoptera frugiperda</name>
    <name type="common">Fall armyworm</name>
    <dbReference type="NCBI Taxonomy" id="7108"/>
    <lineage>
        <taxon>Eukaryota</taxon>
        <taxon>Metazoa</taxon>
        <taxon>Ecdysozoa</taxon>
        <taxon>Arthropoda</taxon>
        <taxon>Hexapoda</taxon>
        <taxon>Insecta</taxon>
        <taxon>Pterygota</taxon>
        <taxon>Neoptera</taxon>
        <taxon>Endopterygota</taxon>
        <taxon>Lepidoptera</taxon>
        <taxon>Glossata</taxon>
        <taxon>Ditrysia</taxon>
        <taxon>Noctuoidea</taxon>
        <taxon>Noctuidae</taxon>
        <taxon>Amphipyrinae</taxon>
        <taxon>Spodoptera</taxon>
    </lineage>
</organism>
<reference evidence="2" key="1">
    <citation type="submission" date="2016-07" db="EMBL/GenBank/DDBJ databases">
        <authorList>
            <person name="Bretaudeau A."/>
        </authorList>
    </citation>
    <scope>NUCLEOTIDE SEQUENCE</scope>
    <source>
        <strain evidence="2">Rice</strain>
        <tissue evidence="2">Whole body</tissue>
    </source>
</reference>
<protein>
    <submittedName>
        <fullName evidence="2">SFRICE_021084</fullName>
    </submittedName>
</protein>
<dbReference type="AlphaFoldDB" id="A0A2H1VTJ6"/>
<evidence type="ECO:0000313" key="2">
    <source>
        <dbReference type="EMBL" id="SOQ44159.1"/>
    </source>
</evidence>
<proteinExistence type="predicted"/>